<organism evidence="2 3">
    <name type="scientific">Angustibacter luteus</name>
    <dbReference type="NCBI Taxonomy" id="658456"/>
    <lineage>
        <taxon>Bacteria</taxon>
        <taxon>Bacillati</taxon>
        <taxon>Actinomycetota</taxon>
        <taxon>Actinomycetes</taxon>
        <taxon>Kineosporiales</taxon>
        <taxon>Kineosporiaceae</taxon>
    </lineage>
</organism>
<proteinExistence type="predicted"/>
<name>A0ABW1JI13_9ACTN</name>
<dbReference type="EMBL" id="JBHSRD010000008">
    <property type="protein sequence ID" value="MFC6009002.1"/>
    <property type="molecule type" value="Genomic_DNA"/>
</dbReference>
<evidence type="ECO:0000313" key="2">
    <source>
        <dbReference type="EMBL" id="MFC6009002.1"/>
    </source>
</evidence>
<gene>
    <name evidence="2" type="ORF">ACFQDO_17850</name>
</gene>
<feature type="compositionally biased region" description="Basic residues" evidence="1">
    <location>
        <begin position="175"/>
        <end position="188"/>
    </location>
</feature>
<accession>A0ABW1JI13</accession>
<keyword evidence="3" id="KW-1185">Reference proteome</keyword>
<evidence type="ECO:0000256" key="1">
    <source>
        <dbReference type="SAM" id="MobiDB-lite"/>
    </source>
</evidence>
<feature type="compositionally biased region" description="Low complexity" evidence="1">
    <location>
        <begin position="152"/>
        <end position="167"/>
    </location>
</feature>
<reference evidence="3" key="1">
    <citation type="journal article" date="2019" name="Int. J. Syst. Evol. Microbiol.">
        <title>The Global Catalogue of Microorganisms (GCM) 10K type strain sequencing project: providing services to taxonomists for standard genome sequencing and annotation.</title>
        <authorList>
            <consortium name="The Broad Institute Genomics Platform"/>
            <consortium name="The Broad Institute Genome Sequencing Center for Infectious Disease"/>
            <person name="Wu L."/>
            <person name="Ma J."/>
        </authorList>
    </citation>
    <scope>NUCLEOTIDE SEQUENCE [LARGE SCALE GENOMIC DNA]</scope>
    <source>
        <strain evidence="3">KACC 14249</strain>
    </source>
</reference>
<dbReference type="RefSeq" id="WP_345717531.1">
    <property type="nucleotide sequence ID" value="NZ_BAABFP010000007.1"/>
</dbReference>
<comment type="caution">
    <text evidence="2">The sequence shown here is derived from an EMBL/GenBank/DDBJ whole genome shotgun (WGS) entry which is preliminary data.</text>
</comment>
<evidence type="ECO:0000313" key="3">
    <source>
        <dbReference type="Proteomes" id="UP001596189"/>
    </source>
</evidence>
<feature type="region of interest" description="Disordered" evidence="1">
    <location>
        <begin position="139"/>
        <end position="188"/>
    </location>
</feature>
<protein>
    <submittedName>
        <fullName evidence="2">Uncharacterized protein</fullName>
    </submittedName>
</protein>
<sequence length="188" mass="19766">MSESVGQAEAAVVPDVVGALVAEAASKGGMLWVRPRGQSRAWGVWHEWHEGAVLVVSGPGEQELPELDGDVDLVLRSKDTGARLVTVAAVAEVLDASGEEWLAAAGALAPGRLNSAALPADLPEHWRTTGARITRITPTSQALEQPGRYDDASGAAAPAPSTATTSTWRPFHAGGRGRRALRLRRRRG</sequence>
<dbReference type="Proteomes" id="UP001596189">
    <property type="component" value="Unassembled WGS sequence"/>
</dbReference>